<evidence type="ECO:0000313" key="5">
    <source>
        <dbReference type="EMBL" id="KAK1331287.1"/>
    </source>
</evidence>
<evidence type="ECO:0000256" key="4">
    <source>
        <dbReference type="SAM" id="Coils"/>
    </source>
</evidence>
<comment type="function">
    <text evidence="1">May be involved in spermatogenesis.</text>
</comment>
<evidence type="ECO:0000256" key="2">
    <source>
        <dbReference type="ARBA" id="ARBA00019230"/>
    </source>
</evidence>
<reference evidence="5" key="1">
    <citation type="submission" date="2023-06" db="EMBL/GenBank/DDBJ databases">
        <title>Reference genome for the Northern bat (Eptesicus nilssonii), a most northern bat species.</title>
        <authorList>
            <person name="Laine V.N."/>
            <person name="Pulliainen A.T."/>
            <person name="Lilley T.M."/>
        </authorList>
    </citation>
    <scope>NUCLEOTIDE SEQUENCE</scope>
    <source>
        <strain evidence="5">BLF_Eptnil</strain>
        <tissue evidence="5">Kidney</tissue>
    </source>
</reference>
<evidence type="ECO:0000313" key="6">
    <source>
        <dbReference type="Proteomes" id="UP001177744"/>
    </source>
</evidence>
<evidence type="ECO:0000256" key="1">
    <source>
        <dbReference type="ARBA" id="ARBA00003056"/>
    </source>
</evidence>
<dbReference type="InterPro" id="IPR026073">
    <property type="entry name" value="GGNBP2"/>
</dbReference>
<organism evidence="5 6">
    <name type="scientific">Cnephaeus nilssonii</name>
    <name type="common">Northern bat</name>
    <name type="synonym">Eptesicus nilssonii</name>
    <dbReference type="NCBI Taxonomy" id="3371016"/>
    <lineage>
        <taxon>Eukaryota</taxon>
        <taxon>Metazoa</taxon>
        <taxon>Chordata</taxon>
        <taxon>Craniata</taxon>
        <taxon>Vertebrata</taxon>
        <taxon>Euteleostomi</taxon>
        <taxon>Mammalia</taxon>
        <taxon>Eutheria</taxon>
        <taxon>Laurasiatheria</taxon>
        <taxon>Chiroptera</taxon>
        <taxon>Yangochiroptera</taxon>
        <taxon>Vespertilionidae</taxon>
        <taxon>Cnephaeus</taxon>
    </lineage>
</organism>
<dbReference type="EMBL" id="JAULJE010000020">
    <property type="protein sequence ID" value="KAK1331287.1"/>
    <property type="molecule type" value="Genomic_DNA"/>
</dbReference>
<dbReference type="PANTHER" id="PTHR13601">
    <property type="entry name" value="GAMETOGENETIN-BINDING PROTEIN 2"/>
    <property type="match status" value="1"/>
</dbReference>
<keyword evidence="6" id="KW-1185">Reference proteome</keyword>
<protein>
    <recommendedName>
        <fullName evidence="2">Gametogenetin-binding protein 2</fullName>
    </recommendedName>
    <alternativeName>
        <fullName evidence="3">Protein ZNF403</fullName>
    </alternativeName>
</protein>
<keyword evidence="4" id="KW-0175">Coiled coil</keyword>
<sequence length="665" mass="76227">MARLVAVCRDGEEEFPFERRQIPLYIDDTLTMVMEFPDNVLNLDGHQNNGAQLKQFIQRHSMLKQQDLSIAMVVTSREVLSALSQLVPCVGCRRSVERLFSQLVESGNPALEPLTIGPKGVLSVTRSCMTDAKKLYTLFYVHGSKLNDMIDAIPKSKKNKRCQLHSLDTHKPKPLGGCWMDVWELMSQECRDEVVLIDSSCLLETLETYLRKHRFCTDCKNKVLRAYNILIGELDCSKEKGYCAALYEGLRCCPHERHIHVCCETDFIAHLLGRAEPEFAGGRRERHAKTIDIAQEEVLTCLGIHLYERLHRIWQKLRAEEQTWQMLFYLGVDALRKSFEMTVEKVQGISRLEQLCEEFSEEERVRELKQEKKRQKRKNRRKNKCVCDIPTPLQTAEEKEETDFIENSCKACGSTEDGNSCVEVIVTNENTSCTCPSSGNLLGSPKIKKGDDSCVHHCEDKEDDGDSCVECWANSEENNTKGKNKKKKKKSKMLKCDEHVSVITCNSEAFAVDGRTTSFPWSGKSKSLEAVLQIQEIQRPQEIPCTQCSTVTRPKMHILKAVVALRRVDSHCLGLSIEKMYHSLQNLQKFHLVLILEKDESECTSDEEIFISQDEIQSFMANNQSFYSNREQYRQHLKEKFNKYCRLNDHKRPICSGWLTTAGAN</sequence>
<dbReference type="AlphaFoldDB" id="A0AA40HI65"/>
<dbReference type="GO" id="GO:0005737">
    <property type="term" value="C:cytoplasm"/>
    <property type="evidence" value="ECO:0007669"/>
    <property type="project" value="TreeGrafter"/>
</dbReference>
<dbReference type="PANTHER" id="PTHR13601:SF2">
    <property type="entry name" value="GAMETOGENETIN-BINDING PROTEIN 2"/>
    <property type="match status" value="1"/>
</dbReference>
<comment type="caution">
    <text evidence="5">The sequence shown here is derived from an EMBL/GenBank/DDBJ whole genome shotgun (WGS) entry which is preliminary data.</text>
</comment>
<dbReference type="Proteomes" id="UP001177744">
    <property type="component" value="Unassembled WGS sequence"/>
</dbReference>
<feature type="coiled-coil region" evidence="4">
    <location>
        <begin position="352"/>
        <end position="385"/>
    </location>
</feature>
<gene>
    <name evidence="5" type="ORF">QTO34_009238</name>
</gene>
<proteinExistence type="predicted"/>
<name>A0AA40HI65_CNENI</name>
<evidence type="ECO:0000256" key="3">
    <source>
        <dbReference type="ARBA" id="ARBA00031743"/>
    </source>
</evidence>
<dbReference type="GO" id="GO:0005634">
    <property type="term" value="C:nucleus"/>
    <property type="evidence" value="ECO:0007669"/>
    <property type="project" value="TreeGrafter"/>
</dbReference>
<accession>A0AA40HI65</accession>